<accession>A0A4V3GWK7</accession>
<dbReference type="Proteomes" id="UP000295832">
    <property type="component" value="Unassembled WGS sequence"/>
</dbReference>
<sequence>MFFKKFGLIASIIFICVLMVSCNVKEISGDFDGKLSKISPRKNVKFHWPYYLYVPNSIKQGKKTHILVRPNNTGYPDNDIKVHDKQAEGKIKGLISWAEKLRTPVLVPVFPRYDKHVLIYTHALDRDSLMTDIKGLERIDLQLIAMIDDAKERLKKKEIIVDEEILMCGFSASATFTNRFIALHPKRVKAATIGSPGGWPILPKSEWKGNKLKYPVGVGDLNKLVGNEFNLKAFREVSLYFFMGDEDDDDSVLYDDAYGDKNRNLILNNFGKDLIKRWKIAESIYEEVNANSKFVIYHGVGHNRTKKMEEDIIEFFLNNMK</sequence>
<dbReference type="InterPro" id="IPR029058">
    <property type="entry name" value="AB_hydrolase_fold"/>
</dbReference>
<proteinExistence type="predicted"/>
<dbReference type="EMBL" id="SOEG01000055">
    <property type="protein sequence ID" value="TDX44399.1"/>
    <property type="molecule type" value="Genomic_DNA"/>
</dbReference>
<evidence type="ECO:0000313" key="2">
    <source>
        <dbReference type="Proteomes" id="UP000295832"/>
    </source>
</evidence>
<dbReference type="SUPFAM" id="SSF53474">
    <property type="entry name" value="alpha/beta-Hydrolases"/>
    <property type="match status" value="1"/>
</dbReference>
<dbReference type="AlphaFoldDB" id="A0A4V3GWK7"/>
<reference evidence="1 2" key="1">
    <citation type="submission" date="2019-03" db="EMBL/GenBank/DDBJ databases">
        <title>Subsurface microbial communities from deep shales in Ohio and West Virginia, USA.</title>
        <authorList>
            <person name="Wrighton K."/>
        </authorList>
    </citation>
    <scope>NUCLEOTIDE SEQUENCE [LARGE SCALE GENOMIC DNA]</scope>
    <source>
        <strain evidence="1 2">MSL 6dP</strain>
    </source>
</reference>
<evidence type="ECO:0000313" key="1">
    <source>
        <dbReference type="EMBL" id="TDX44399.1"/>
    </source>
</evidence>
<dbReference type="RefSeq" id="WP_134119125.1">
    <property type="nucleotide sequence ID" value="NZ_SOEG01000055.1"/>
</dbReference>
<comment type="caution">
    <text evidence="1">The sequence shown here is derived from an EMBL/GenBank/DDBJ whole genome shotgun (WGS) entry which is preliminary data.</text>
</comment>
<dbReference type="Gene3D" id="3.40.50.1820">
    <property type="entry name" value="alpha/beta hydrolase"/>
    <property type="match status" value="1"/>
</dbReference>
<keyword evidence="2" id="KW-1185">Reference proteome</keyword>
<organism evidence="1 2">
    <name type="scientific">Orenia marismortui</name>
    <dbReference type="NCBI Taxonomy" id="46469"/>
    <lineage>
        <taxon>Bacteria</taxon>
        <taxon>Bacillati</taxon>
        <taxon>Bacillota</taxon>
        <taxon>Clostridia</taxon>
        <taxon>Halanaerobiales</taxon>
        <taxon>Halobacteroidaceae</taxon>
        <taxon>Orenia</taxon>
    </lineage>
</organism>
<name>A0A4V3GWK7_9FIRM</name>
<dbReference type="PROSITE" id="PS51257">
    <property type="entry name" value="PROKAR_LIPOPROTEIN"/>
    <property type="match status" value="1"/>
</dbReference>
<evidence type="ECO:0008006" key="3">
    <source>
        <dbReference type="Google" id="ProtNLM"/>
    </source>
</evidence>
<gene>
    <name evidence="1" type="ORF">C7959_1553</name>
</gene>
<protein>
    <recommendedName>
        <fullName evidence="3">Esterase</fullName>
    </recommendedName>
</protein>